<reference evidence="1 2" key="1">
    <citation type="submission" date="2008-03" db="EMBL/GenBank/DDBJ databases">
        <title>Complete sequence of Leptothrix cholodnii SP-6.</title>
        <authorList>
            <consortium name="US DOE Joint Genome Institute"/>
            <person name="Copeland A."/>
            <person name="Lucas S."/>
            <person name="Lapidus A."/>
            <person name="Glavina del Rio T."/>
            <person name="Dalin E."/>
            <person name="Tice H."/>
            <person name="Bruce D."/>
            <person name="Goodwin L."/>
            <person name="Pitluck S."/>
            <person name="Chertkov O."/>
            <person name="Brettin T."/>
            <person name="Detter J.C."/>
            <person name="Han C."/>
            <person name="Kuske C.R."/>
            <person name="Schmutz J."/>
            <person name="Larimer F."/>
            <person name="Land M."/>
            <person name="Hauser L."/>
            <person name="Kyrpides N."/>
            <person name="Lykidis A."/>
            <person name="Emerson D."/>
            <person name="Richardson P."/>
        </authorList>
    </citation>
    <scope>NUCLEOTIDE SEQUENCE [LARGE SCALE GENOMIC DNA]</scope>
    <source>
        <strain evidence="2">ATCC 51168 / LMG 8142 / SP-6</strain>
    </source>
</reference>
<dbReference type="KEGG" id="lch:Lcho_0876"/>
<dbReference type="AlphaFoldDB" id="B1Y1W8"/>
<proteinExistence type="predicted"/>
<organism evidence="1 2">
    <name type="scientific">Leptothrix cholodnii (strain ATCC 51168 / LMG 8142 / SP-6)</name>
    <name type="common">Leptothrix discophora (strain SP-6)</name>
    <dbReference type="NCBI Taxonomy" id="395495"/>
    <lineage>
        <taxon>Bacteria</taxon>
        <taxon>Pseudomonadati</taxon>
        <taxon>Pseudomonadota</taxon>
        <taxon>Betaproteobacteria</taxon>
        <taxon>Burkholderiales</taxon>
        <taxon>Sphaerotilaceae</taxon>
        <taxon>Leptothrix</taxon>
    </lineage>
</organism>
<accession>B1Y1W8</accession>
<evidence type="ECO:0000313" key="1">
    <source>
        <dbReference type="EMBL" id="ACB33148.1"/>
    </source>
</evidence>
<gene>
    <name evidence="1" type="ordered locus">Lcho_0876</name>
</gene>
<dbReference type="eggNOG" id="ENOG502ZV4U">
    <property type="taxonomic scope" value="Bacteria"/>
</dbReference>
<evidence type="ECO:0000313" key="2">
    <source>
        <dbReference type="Proteomes" id="UP000001693"/>
    </source>
</evidence>
<dbReference type="RefSeq" id="WP_012345910.1">
    <property type="nucleotide sequence ID" value="NC_010524.1"/>
</dbReference>
<dbReference type="Proteomes" id="UP000001693">
    <property type="component" value="Chromosome"/>
</dbReference>
<sequence>MSRTVRKAADRLAVASLGCSRDPLSGPVLQAHGHKGTIQFLLQGTPGGLYVERDECPTHGVRTIQSLLFAERDEFLRWCDEDPVLFEHPLLHERLQRTGLERWDPEPGPCERTALR</sequence>
<dbReference type="HOGENOM" id="CLU_2093806_0_0_4"/>
<dbReference type="EMBL" id="CP001013">
    <property type="protein sequence ID" value="ACB33148.1"/>
    <property type="molecule type" value="Genomic_DNA"/>
</dbReference>
<name>B1Y1W8_LEPCP</name>
<protein>
    <submittedName>
        <fullName evidence="1">Uncharacterized protein</fullName>
    </submittedName>
</protein>
<keyword evidence="2" id="KW-1185">Reference proteome</keyword>